<reference evidence="1 2" key="1">
    <citation type="submission" date="2023-02" db="EMBL/GenBank/DDBJ databases">
        <title>The predominant lactic acid bacteria and yeasts involved in the spontaneous fermentation of millet during the production of the traditional porridge Hausa koko in Ghana.</title>
        <authorList>
            <person name="Atter A."/>
            <person name="Diaz M."/>
        </authorList>
    </citation>
    <scope>NUCLEOTIDE SEQUENCE [LARGE SCALE GENOMIC DNA]</scope>
    <source>
        <strain evidence="1 2">FI11552</strain>
    </source>
</reference>
<organism evidence="1 2">
    <name type="scientific">Limosilactobacillus pontis</name>
    <dbReference type="NCBI Taxonomy" id="35787"/>
    <lineage>
        <taxon>Bacteria</taxon>
        <taxon>Bacillati</taxon>
        <taxon>Bacillota</taxon>
        <taxon>Bacilli</taxon>
        <taxon>Lactobacillales</taxon>
        <taxon>Lactobacillaceae</taxon>
        <taxon>Limosilactobacillus</taxon>
    </lineage>
</organism>
<evidence type="ECO:0000313" key="1">
    <source>
        <dbReference type="EMBL" id="MEE6700394.1"/>
    </source>
</evidence>
<dbReference type="EMBL" id="JAQSFA010000002">
    <property type="protein sequence ID" value="MEE6700394.1"/>
    <property type="molecule type" value="Genomic_DNA"/>
</dbReference>
<evidence type="ECO:0000313" key="2">
    <source>
        <dbReference type="Proteomes" id="UP001335665"/>
    </source>
</evidence>
<sequence length="60" mass="6818">MTNENEHVDEASCIRHALVSNCLEEAQLILIWQIIQDMVDCEKVSPIFRIVESSGFLVSL</sequence>
<accession>A0ABU7SQP9</accession>
<name>A0ABU7SQP9_9LACO</name>
<protein>
    <submittedName>
        <fullName evidence="1">Uncharacterized protein</fullName>
    </submittedName>
</protein>
<gene>
    <name evidence="1" type="ORF">PS396_00955</name>
</gene>
<comment type="caution">
    <text evidence="1">The sequence shown here is derived from an EMBL/GenBank/DDBJ whole genome shotgun (WGS) entry which is preliminary data.</text>
</comment>
<proteinExistence type="predicted"/>
<dbReference type="Proteomes" id="UP001335665">
    <property type="component" value="Unassembled WGS sequence"/>
</dbReference>
<keyword evidence="2" id="KW-1185">Reference proteome</keyword>